<dbReference type="PANTHER" id="PTHR18964">
    <property type="entry name" value="ROK (REPRESSOR, ORF, KINASE) FAMILY"/>
    <property type="match status" value="1"/>
</dbReference>
<dbReference type="Gene3D" id="3.30.420.40">
    <property type="match status" value="2"/>
</dbReference>
<dbReference type="EMBL" id="BNEK01000001">
    <property type="protein sequence ID" value="GHJ25575.1"/>
    <property type="molecule type" value="Genomic_DNA"/>
</dbReference>
<dbReference type="EC" id="5.1.3.9" evidence="6"/>
<evidence type="ECO:0000256" key="1">
    <source>
        <dbReference type="ARBA" id="ARBA00000056"/>
    </source>
</evidence>
<protein>
    <recommendedName>
        <fullName evidence="6">N-acylglucosamine-6-phosphate 2-epimerase</fullName>
        <ecNumber evidence="6">5.1.3.9</ecNumber>
    </recommendedName>
</protein>
<proteinExistence type="inferred from homology"/>
<comment type="pathway">
    <text evidence="3">Amino-sugar metabolism; N-acetylneuraminate degradation; D-fructose 6-phosphate from N-acetylneuraminate: step 3/5.</text>
</comment>
<evidence type="ECO:0000256" key="4">
    <source>
        <dbReference type="ARBA" id="ARBA00006479"/>
    </source>
</evidence>
<feature type="region of interest" description="Disordered" evidence="8">
    <location>
        <begin position="223"/>
        <end position="335"/>
    </location>
</feature>
<evidence type="ECO:0000256" key="5">
    <source>
        <dbReference type="ARBA" id="ARBA00007439"/>
    </source>
</evidence>
<dbReference type="Pfam" id="PF04131">
    <property type="entry name" value="NanE"/>
    <property type="match status" value="1"/>
</dbReference>
<accession>A0ABQ3TQE7</accession>
<feature type="compositionally biased region" description="Basic residues" evidence="8">
    <location>
        <begin position="269"/>
        <end position="281"/>
    </location>
</feature>
<dbReference type="PROSITE" id="PS01125">
    <property type="entry name" value="ROK"/>
    <property type="match status" value="1"/>
</dbReference>
<keyword evidence="7" id="KW-0119">Carbohydrate metabolism</keyword>
<sequence>MNCPAHQSAEGLGIGTGGVIDRASGVVLSANDLLPRWAGTHLSRELSARLGLFVVADNDANVFALAEQTYGAGRGCRSALYVSVGTGIGGGLVVDGRLVRGAHSTAGEFGHIAATRGDRTELQLLTGPAISKPVASGPAMTARFRELTGHADVHDLRQVVALAEEPGFARAPAATPARAVLAEGAGALGRAPGRHLVSTVDPERVVIGGGVASRRRCLLATAHRGVRGGTASRPLRPAPRRGRPGAPARPWSARRPSSWRTGDDPPGRPRPRWPARRHPPPARRGPTTAACPHVHQEPQPDKQPDKQPDNTTKDPRMTRSAPLDGDARPSRTTMPAERVRELLGALRGRLIVSCQAAPGDPLRAPEHMAAVAASVVAGAPVAAIRVQGVADIRAVRRVVALPLIGLWKDGGEGVYITPTAAHARAVAEAGAEIVAVDATGRPRPDGRPLRDTVESVHTLGRPW</sequence>
<comment type="function">
    <text evidence="2">Converts N-acetylmannosamine-6-phosphate (ManNAc-6-P) to N-acetylglucosamine-6-phosphate (GlcNAc-6-P).</text>
</comment>
<dbReference type="InterPro" id="IPR007260">
    <property type="entry name" value="NanE"/>
</dbReference>
<comment type="similarity">
    <text evidence="4">Belongs to the ROK (NagC/XylR) family.</text>
</comment>
<dbReference type="InterPro" id="IPR000600">
    <property type="entry name" value="ROK"/>
</dbReference>
<evidence type="ECO:0000256" key="8">
    <source>
        <dbReference type="SAM" id="MobiDB-lite"/>
    </source>
</evidence>
<evidence type="ECO:0000313" key="10">
    <source>
        <dbReference type="Proteomes" id="UP001054854"/>
    </source>
</evidence>
<dbReference type="Proteomes" id="UP001054854">
    <property type="component" value="Unassembled WGS sequence"/>
</dbReference>
<comment type="caution">
    <text evidence="9">The sequence shown here is derived from an EMBL/GenBank/DDBJ whole genome shotgun (WGS) entry which is preliminary data.</text>
</comment>
<feature type="region of interest" description="Disordered" evidence="8">
    <location>
        <begin position="439"/>
        <end position="463"/>
    </location>
</feature>
<dbReference type="SUPFAM" id="SSF53067">
    <property type="entry name" value="Actin-like ATPase domain"/>
    <property type="match status" value="1"/>
</dbReference>
<reference evidence="9" key="1">
    <citation type="submission" date="2024-05" db="EMBL/GenBank/DDBJ databases">
        <title>Whole genome shotgun sequence of Streptomyces hygroscopicus NBRC 113678.</title>
        <authorList>
            <person name="Komaki H."/>
            <person name="Tamura T."/>
        </authorList>
    </citation>
    <scope>NUCLEOTIDE SEQUENCE</scope>
    <source>
        <strain evidence="9">N11-34</strain>
    </source>
</reference>
<feature type="compositionally biased region" description="Basic and acidic residues" evidence="8">
    <location>
        <begin position="440"/>
        <end position="454"/>
    </location>
</feature>
<organism evidence="9 10">
    <name type="scientific">Streptomyces hygroscopicus</name>
    <dbReference type="NCBI Taxonomy" id="1912"/>
    <lineage>
        <taxon>Bacteria</taxon>
        <taxon>Bacillati</taxon>
        <taxon>Actinomycetota</taxon>
        <taxon>Actinomycetes</taxon>
        <taxon>Kitasatosporales</taxon>
        <taxon>Streptomycetaceae</taxon>
        <taxon>Streptomyces</taxon>
        <taxon>Streptomyces violaceusniger group</taxon>
    </lineage>
</organism>
<evidence type="ECO:0000313" key="9">
    <source>
        <dbReference type="EMBL" id="GHJ25575.1"/>
    </source>
</evidence>
<evidence type="ECO:0000256" key="3">
    <source>
        <dbReference type="ARBA" id="ARBA00005081"/>
    </source>
</evidence>
<comment type="catalytic activity">
    <reaction evidence="1">
        <text>an N-acyl-D-glucosamine 6-phosphate = an N-acyl-D-mannosamine 6-phosphate</text>
        <dbReference type="Rhea" id="RHEA:23932"/>
        <dbReference type="ChEBI" id="CHEBI:57599"/>
        <dbReference type="ChEBI" id="CHEBI:57666"/>
        <dbReference type="EC" id="5.1.3.9"/>
    </reaction>
</comment>
<dbReference type="InterPro" id="IPR011060">
    <property type="entry name" value="RibuloseP-bd_barrel"/>
</dbReference>
<evidence type="ECO:0000256" key="2">
    <source>
        <dbReference type="ARBA" id="ARBA00002147"/>
    </source>
</evidence>
<feature type="compositionally biased region" description="Low complexity" evidence="8">
    <location>
        <begin position="244"/>
        <end position="260"/>
    </location>
</feature>
<gene>
    <name evidence="9" type="ORF">TPA0910_00080</name>
</gene>
<dbReference type="InterPro" id="IPR049874">
    <property type="entry name" value="ROK_cs"/>
</dbReference>
<name>A0ABQ3TQE7_STRHY</name>
<evidence type="ECO:0000256" key="7">
    <source>
        <dbReference type="ARBA" id="ARBA00023277"/>
    </source>
</evidence>
<dbReference type="PANTHER" id="PTHR18964:SF149">
    <property type="entry name" value="BIFUNCTIONAL UDP-N-ACETYLGLUCOSAMINE 2-EPIMERASE_N-ACETYLMANNOSAMINE KINASE"/>
    <property type="match status" value="1"/>
</dbReference>
<dbReference type="InterPro" id="IPR043129">
    <property type="entry name" value="ATPase_NBD"/>
</dbReference>
<dbReference type="InterPro" id="IPR013785">
    <property type="entry name" value="Aldolase_TIM"/>
</dbReference>
<keyword evidence="10" id="KW-1185">Reference proteome</keyword>
<evidence type="ECO:0000256" key="6">
    <source>
        <dbReference type="ARBA" id="ARBA00013180"/>
    </source>
</evidence>
<feature type="compositionally biased region" description="Basic and acidic residues" evidence="8">
    <location>
        <begin position="294"/>
        <end position="317"/>
    </location>
</feature>
<dbReference type="Gene3D" id="3.20.20.70">
    <property type="entry name" value="Aldolase class I"/>
    <property type="match status" value="1"/>
</dbReference>
<comment type="similarity">
    <text evidence="5">Belongs to the NanE family.</text>
</comment>
<dbReference type="SUPFAM" id="SSF51366">
    <property type="entry name" value="Ribulose-phoshate binding barrel"/>
    <property type="match status" value="1"/>
</dbReference>
<dbReference type="Pfam" id="PF00480">
    <property type="entry name" value="ROK"/>
    <property type="match status" value="1"/>
</dbReference>